<name>A0AAV8V8I9_9CUCU</name>
<feature type="compositionally biased region" description="Basic and acidic residues" evidence="1">
    <location>
        <begin position="274"/>
        <end position="289"/>
    </location>
</feature>
<keyword evidence="3" id="KW-1185">Reference proteome</keyword>
<feature type="region of interest" description="Disordered" evidence="1">
    <location>
        <begin position="274"/>
        <end position="305"/>
    </location>
</feature>
<accession>A0AAV8V8I9</accession>
<evidence type="ECO:0000313" key="3">
    <source>
        <dbReference type="Proteomes" id="UP001159042"/>
    </source>
</evidence>
<comment type="caution">
    <text evidence="2">The sequence shown here is derived from an EMBL/GenBank/DDBJ whole genome shotgun (WGS) entry which is preliminary data.</text>
</comment>
<gene>
    <name evidence="2" type="ORF">NQ315_014502</name>
</gene>
<dbReference type="EMBL" id="JANEYG010000335">
    <property type="protein sequence ID" value="KAJ8910211.1"/>
    <property type="molecule type" value="Genomic_DNA"/>
</dbReference>
<reference evidence="2 3" key="1">
    <citation type="journal article" date="2023" name="Insect Mol. Biol.">
        <title>Genome sequencing provides insights into the evolution of gene families encoding plant cell wall-degrading enzymes in longhorned beetles.</title>
        <authorList>
            <person name="Shin N.R."/>
            <person name="Okamura Y."/>
            <person name="Kirsch R."/>
            <person name="Pauchet Y."/>
        </authorList>
    </citation>
    <scope>NUCLEOTIDE SEQUENCE [LARGE SCALE GENOMIC DNA]</scope>
    <source>
        <strain evidence="2">EAD_L_NR</strain>
    </source>
</reference>
<evidence type="ECO:0000256" key="1">
    <source>
        <dbReference type="SAM" id="MobiDB-lite"/>
    </source>
</evidence>
<feature type="region of interest" description="Disordered" evidence="1">
    <location>
        <begin position="110"/>
        <end position="136"/>
    </location>
</feature>
<dbReference type="AlphaFoldDB" id="A0AAV8V8I9"/>
<feature type="compositionally biased region" description="Basic and acidic residues" evidence="1">
    <location>
        <begin position="110"/>
        <end position="135"/>
    </location>
</feature>
<proteinExistence type="predicted"/>
<evidence type="ECO:0000313" key="2">
    <source>
        <dbReference type="EMBL" id="KAJ8910211.1"/>
    </source>
</evidence>
<sequence>MDQPSILSDVEETKIVSKETVQNGFKACGLVPFCVENVKFSKISSNNDAEKIVGQIDKIKQKQQLNVLEELIPNDRLILFKQVEETEEWNGRIEDKALFEIWRKIKNDIKTESEEKSKQEPRQKLNDSRNEETRNNKLIIHSIQILKPESKYQNTSTSQTSSTTIDNMTKVHAIQQKKQKTVQKENPSCSYAFHAGSSCLPENNNNCNLSANAEKPPISSSSLNSPLLELQKNVPTPFKKALFWPSSLETGKRERSKEKIPSAITSKAWQEYHEKKEAEKKRKLGEKENRAKKREAKRNQKSELIKKRAEKRRKISYDTSDEDKEWIESGDSLDNVSDIETVQDEDLESDSLPLTNYVYNIGDFLLRKFENGEIEIMSLKCINEDKTIFRMVESDVSVIKVEEILQKLPQPLIQTAGDRLKYVFPSGLNTLVRLPPWNFIFVDYWCLYLTLLANKGEDILGLKRHGGWKSSSTAEGYIEDSIENKIKFAKKILHKR</sequence>
<protein>
    <submittedName>
        <fullName evidence="2">Uncharacterized protein</fullName>
    </submittedName>
</protein>
<organism evidence="2 3">
    <name type="scientific">Exocentrus adspersus</name>
    <dbReference type="NCBI Taxonomy" id="1586481"/>
    <lineage>
        <taxon>Eukaryota</taxon>
        <taxon>Metazoa</taxon>
        <taxon>Ecdysozoa</taxon>
        <taxon>Arthropoda</taxon>
        <taxon>Hexapoda</taxon>
        <taxon>Insecta</taxon>
        <taxon>Pterygota</taxon>
        <taxon>Neoptera</taxon>
        <taxon>Endopterygota</taxon>
        <taxon>Coleoptera</taxon>
        <taxon>Polyphaga</taxon>
        <taxon>Cucujiformia</taxon>
        <taxon>Chrysomeloidea</taxon>
        <taxon>Cerambycidae</taxon>
        <taxon>Lamiinae</taxon>
        <taxon>Acanthocinini</taxon>
        <taxon>Exocentrus</taxon>
    </lineage>
</organism>
<dbReference type="Proteomes" id="UP001159042">
    <property type="component" value="Unassembled WGS sequence"/>
</dbReference>